<name>A0A3E1NF13_9BACT</name>
<reference evidence="2 3" key="1">
    <citation type="submission" date="2018-08" db="EMBL/GenBank/DDBJ databases">
        <title>Chitinophagaceae sp. K23C18032701, a novel bacterium isolated from forest soil.</title>
        <authorList>
            <person name="Wang C."/>
        </authorList>
    </citation>
    <scope>NUCLEOTIDE SEQUENCE [LARGE SCALE GENOMIC DNA]</scope>
    <source>
        <strain evidence="2 3">K23C18032701</strain>
    </source>
</reference>
<evidence type="ECO:0000313" key="3">
    <source>
        <dbReference type="Proteomes" id="UP000261284"/>
    </source>
</evidence>
<protein>
    <recommendedName>
        <fullName evidence="4">DUF4407 domain-containing protein</fullName>
    </recommendedName>
</protein>
<evidence type="ECO:0000256" key="1">
    <source>
        <dbReference type="SAM" id="Phobius"/>
    </source>
</evidence>
<keyword evidence="1" id="KW-0812">Transmembrane</keyword>
<gene>
    <name evidence="2" type="ORF">DXN05_18455</name>
</gene>
<dbReference type="Proteomes" id="UP000261284">
    <property type="component" value="Unassembled WGS sequence"/>
</dbReference>
<dbReference type="EMBL" id="QTJU01000008">
    <property type="protein sequence ID" value="RFM26560.1"/>
    <property type="molecule type" value="Genomic_DNA"/>
</dbReference>
<sequence>MPAVVCIYIFLLNTFAKENSSKGIFTFSNVIRMGFIAFMGFLLAQPLVISLYASKLLPAVEQYKQQLLLSHTAKIDAMEQGEIDKLIARKAYCMQQKNTYGTTVYNIELAAIDSGIQRIQQRMEAFSNAAQQTIGRNSFFLFRVQKVHHRNPGAWLLTLAIVLLFLLPGYLVYTLSSKHEYYQLKKQHEKALILDAYKFFTDRYCTLFDEPVSIFTRYEDPPFNTRRKQPPAAAHTADFLQKYLEQP</sequence>
<evidence type="ECO:0000313" key="2">
    <source>
        <dbReference type="EMBL" id="RFM26560.1"/>
    </source>
</evidence>
<comment type="caution">
    <text evidence="2">The sequence shown here is derived from an EMBL/GenBank/DDBJ whole genome shotgun (WGS) entry which is preliminary data.</text>
</comment>
<proteinExistence type="predicted"/>
<keyword evidence="1" id="KW-0472">Membrane</keyword>
<evidence type="ECO:0008006" key="4">
    <source>
        <dbReference type="Google" id="ProtNLM"/>
    </source>
</evidence>
<dbReference type="AlphaFoldDB" id="A0A3E1NF13"/>
<organism evidence="2 3">
    <name type="scientific">Deminuibacter soli</name>
    <dbReference type="NCBI Taxonomy" id="2291815"/>
    <lineage>
        <taxon>Bacteria</taxon>
        <taxon>Pseudomonadati</taxon>
        <taxon>Bacteroidota</taxon>
        <taxon>Chitinophagia</taxon>
        <taxon>Chitinophagales</taxon>
        <taxon>Chitinophagaceae</taxon>
        <taxon>Deminuibacter</taxon>
    </lineage>
</organism>
<accession>A0A3E1NF13</accession>
<keyword evidence="1" id="KW-1133">Transmembrane helix</keyword>
<keyword evidence="3" id="KW-1185">Reference proteome</keyword>
<feature type="transmembrane region" description="Helical" evidence="1">
    <location>
        <begin position="153"/>
        <end position="173"/>
    </location>
</feature>
<feature type="transmembrane region" description="Helical" evidence="1">
    <location>
        <begin position="32"/>
        <end position="54"/>
    </location>
</feature>